<keyword evidence="4" id="KW-0411">Iron-sulfur</keyword>
<dbReference type="Gene3D" id="3.30.9.10">
    <property type="entry name" value="D-Amino Acid Oxidase, subunit A, domain 2"/>
    <property type="match status" value="1"/>
</dbReference>
<feature type="region of interest" description="Disordered" evidence="6">
    <location>
        <begin position="1"/>
        <end position="40"/>
    </location>
</feature>
<dbReference type="InterPro" id="IPR017941">
    <property type="entry name" value="Rieske_2Fe-2S"/>
</dbReference>
<feature type="domain" description="Rieske" evidence="7">
    <location>
        <begin position="468"/>
        <end position="551"/>
    </location>
</feature>
<dbReference type="PROSITE" id="PS51296">
    <property type="entry name" value="RIESKE"/>
    <property type="match status" value="1"/>
</dbReference>
<feature type="region of interest" description="Disordered" evidence="6">
    <location>
        <begin position="529"/>
        <end position="551"/>
    </location>
</feature>
<dbReference type="InterPro" id="IPR006076">
    <property type="entry name" value="FAD-dep_OxRdtase"/>
</dbReference>
<keyword evidence="2" id="KW-0479">Metal-binding</keyword>
<dbReference type="Gene3D" id="3.50.50.60">
    <property type="entry name" value="FAD/NAD(P)-binding domain"/>
    <property type="match status" value="1"/>
</dbReference>
<organism evidence="8 9">
    <name type="scientific">Zhihengliuella alba</name>
    <dbReference type="NCBI Taxonomy" id="547018"/>
    <lineage>
        <taxon>Bacteria</taxon>
        <taxon>Bacillati</taxon>
        <taxon>Actinomycetota</taxon>
        <taxon>Actinomycetes</taxon>
        <taxon>Micrococcales</taxon>
        <taxon>Micrococcaceae</taxon>
        <taxon>Zhihengliuella</taxon>
    </lineage>
</organism>
<dbReference type="Pfam" id="PF00355">
    <property type="entry name" value="Rieske"/>
    <property type="match status" value="1"/>
</dbReference>
<sequence length="551" mass="57757">MTTPDASTPESTSLWLSRATAAHGARSSTGPDPVHPEPFEPDAEYDAVVVGAGITGLTTALLLARSGVTVAVLEARHVGAVTTGHTTGKVSLLQGTTLSGLQRKTSAEVVQAYVDANREGQAWLTRYLDEHEVPYQRRPAYTYATTPSGLESLEPELHAARDAGLDVHFTENVGLPFATAGALRLDGQAQIDPLPVLVALAADLRAHGGVLIEGVRVRDVDAPRAAGERVTLTTSLGRVLADQVVLATGTPILNRGLDFARLEPHRSHAAAYRLPGSARPPQGMYLSVDQPSRTLRTAPDPHGGDVLVVGGNGYPVGRSASPAALADELHDWTRQQFAGAERTHRWSAQDYRATGLAPIVGALPGSGRRIHVATGFNKWGLTNGVAAALSLSSHILGGRTDWAETLYDHAPTLGGIADALRINAKVAAHLASGWVSAETSRSEENRTEGAAARPVDPAEAPADRSPASRAPGAGGLPPEGQGVVHRQGMAPVAVAKIGGRVCRVSAVCTHLGGVLDWNDAERTWDCPLHGSRFTPDGEVLEGPATRDLPSR</sequence>
<evidence type="ECO:0000256" key="2">
    <source>
        <dbReference type="ARBA" id="ARBA00022723"/>
    </source>
</evidence>
<dbReference type="InterPro" id="IPR005805">
    <property type="entry name" value="Rieske_Fe-S_prot_C"/>
</dbReference>
<evidence type="ECO:0000259" key="7">
    <source>
        <dbReference type="PROSITE" id="PS51296"/>
    </source>
</evidence>
<evidence type="ECO:0000256" key="6">
    <source>
        <dbReference type="SAM" id="MobiDB-lite"/>
    </source>
</evidence>
<proteinExistence type="predicted"/>
<dbReference type="SUPFAM" id="SSF50022">
    <property type="entry name" value="ISP domain"/>
    <property type="match status" value="1"/>
</dbReference>
<dbReference type="InterPro" id="IPR036922">
    <property type="entry name" value="Rieske_2Fe-2S_sf"/>
</dbReference>
<evidence type="ECO:0000256" key="4">
    <source>
        <dbReference type="ARBA" id="ARBA00023014"/>
    </source>
</evidence>
<reference evidence="9" key="1">
    <citation type="journal article" date="2019" name="Int. J. Syst. Evol. Microbiol.">
        <title>The Global Catalogue of Microorganisms (GCM) 10K type strain sequencing project: providing services to taxonomists for standard genome sequencing and annotation.</title>
        <authorList>
            <consortium name="The Broad Institute Genomics Platform"/>
            <consortium name="The Broad Institute Genome Sequencing Center for Infectious Disease"/>
            <person name="Wu L."/>
            <person name="Ma J."/>
        </authorList>
    </citation>
    <scope>NUCLEOTIDE SEQUENCE [LARGE SCALE GENOMIC DNA]</scope>
    <source>
        <strain evidence="9">JCM 16961</strain>
    </source>
</reference>
<dbReference type="PRINTS" id="PR00162">
    <property type="entry name" value="RIESKE"/>
</dbReference>
<evidence type="ECO:0000313" key="8">
    <source>
        <dbReference type="EMBL" id="GAA3699952.1"/>
    </source>
</evidence>
<keyword evidence="9" id="KW-1185">Reference proteome</keyword>
<keyword evidence="5" id="KW-1015">Disulfide bond</keyword>
<gene>
    <name evidence="8" type="ORF">GCM10022377_11320</name>
</gene>
<name>A0ABP7D625_9MICC</name>
<evidence type="ECO:0000256" key="3">
    <source>
        <dbReference type="ARBA" id="ARBA00023004"/>
    </source>
</evidence>
<comment type="caution">
    <text evidence="8">The sequence shown here is derived from an EMBL/GenBank/DDBJ whole genome shotgun (WGS) entry which is preliminary data.</text>
</comment>
<dbReference type="RefSeq" id="WP_344881158.1">
    <property type="nucleotide sequence ID" value="NZ_BAABCJ010000001.1"/>
</dbReference>
<dbReference type="InterPro" id="IPR036188">
    <property type="entry name" value="FAD/NAD-bd_sf"/>
</dbReference>
<dbReference type="Gene3D" id="2.102.10.10">
    <property type="entry name" value="Rieske [2Fe-2S] iron-sulphur domain"/>
    <property type="match status" value="1"/>
</dbReference>
<dbReference type="Pfam" id="PF01266">
    <property type="entry name" value="DAO"/>
    <property type="match status" value="1"/>
</dbReference>
<accession>A0ABP7D625</accession>
<evidence type="ECO:0000256" key="1">
    <source>
        <dbReference type="ARBA" id="ARBA00022714"/>
    </source>
</evidence>
<dbReference type="EMBL" id="BAABCJ010000001">
    <property type="protein sequence ID" value="GAA3699952.1"/>
    <property type="molecule type" value="Genomic_DNA"/>
</dbReference>
<dbReference type="PANTHER" id="PTHR13847">
    <property type="entry name" value="SARCOSINE DEHYDROGENASE-RELATED"/>
    <property type="match status" value="1"/>
</dbReference>
<dbReference type="Proteomes" id="UP001501536">
    <property type="component" value="Unassembled WGS sequence"/>
</dbReference>
<protein>
    <submittedName>
        <fullName evidence="8">FAD-dependent oxidoreductase</fullName>
    </submittedName>
</protein>
<evidence type="ECO:0000256" key="5">
    <source>
        <dbReference type="ARBA" id="ARBA00023157"/>
    </source>
</evidence>
<dbReference type="PANTHER" id="PTHR13847:SF274">
    <property type="entry name" value="RIESKE 2FE-2S IRON-SULFUR PROTEIN YHFW-RELATED"/>
    <property type="match status" value="1"/>
</dbReference>
<dbReference type="SUPFAM" id="SSF51905">
    <property type="entry name" value="FAD/NAD(P)-binding domain"/>
    <property type="match status" value="1"/>
</dbReference>
<feature type="compositionally biased region" description="Low complexity" evidence="6">
    <location>
        <begin position="457"/>
        <end position="471"/>
    </location>
</feature>
<feature type="region of interest" description="Disordered" evidence="6">
    <location>
        <begin position="435"/>
        <end position="483"/>
    </location>
</feature>
<evidence type="ECO:0000313" key="9">
    <source>
        <dbReference type="Proteomes" id="UP001501536"/>
    </source>
</evidence>
<feature type="compositionally biased region" description="Polar residues" evidence="6">
    <location>
        <begin position="1"/>
        <end position="15"/>
    </location>
</feature>
<keyword evidence="1" id="KW-0001">2Fe-2S</keyword>
<keyword evidence="3" id="KW-0408">Iron</keyword>